<protein>
    <submittedName>
        <fullName evidence="2">Uncharacterized protein</fullName>
    </submittedName>
</protein>
<organism evidence="2">
    <name type="scientific">Candidatus Kentrum eta</name>
    <dbReference type="NCBI Taxonomy" id="2126337"/>
    <lineage>
        <taxon>Bacteria</taxon>
        <taxon>Pseudomonadati</taxon>
        <taxon>Pseudomonadota</taxon>
        <taxon>Gammaproteobacteria</taxon>
        <taxon>Candidatus Kentrum</taxon>
    </lineage>
</organism>
<evidence type="ECO:0000256" key="1">
    <source>
        <dbReference type="SAM" id="MobiDB-lite"/>
    </source>
</evidence>
<proteinExistence type="predicted"/>
<feature type="region of interest" description="Disordered" evidence="1">
    <location>
        <begin position="83"/>
        <end position="104"/>
    </location>
</feature>
<sequence length="104" mass="11771">MRYPHYPNRKTGMDYKALPCSNPSVTKVPIRHTNLVTTSRPLPVKLNHLPTLYEPIGAWKTVYIGFLMSLFVKMIVVSGETMLQPTSTPCDRSHLTSSKKPKTK</sequence>
<reference evidence="2" key="1">
    <citation type="submission" date="2019-02" db="EMBL/GenBank/DDBJ databases">
        <authorList>
            <person name="Gruber-Vodicka R. H."/>
            <person name="Seah K. B. B."/>
        </authorList>
    </citation>
    <scope>NUCLEOTIDE SEQUENCE</scope>
    <source>
        <strain evidence="3">BECK_SA2B12</strain>
        <strain evidence="2">BECK_SA2B15</strain>
    </source>
</reference>
<feature type="compositionally biased region" description="Polar residues" evidence="1">
    <location>
        <begin position="83"/>
        <end position="96"/>
    </location>
</feature>
<evidence type="ECO:0000313" key="2">
    <source>
        <dbReference type="EMBL" id="VFK00282.1"/>
    </source>
</evidence>
<dbReference type="EMBL" id="CAADFG010000188">
    <property type="protein sequence ID" value="VFK00282.1"/>
    <property type="molecule type" value="Genomic_DNA"/>
</dbReference>
<gene>
    <name evidence="2" type="ORF">BECKH772A_GA0070896_101881</name>
    <name evidence="3" type="ORF">BECKH772C_GA0070978_101851</name>
</gene>
<dbReference type="EMBL" id="CAADFJ010000185">
    <property type="protein sequence ID" value="VFK04492.1"/>
    <property type="molecule type" value="Genomic_DNA"/>
</dbReference>
<accession>A0A450V651</accession>
<dbReference type="AlphaFoldDB" id="A0A450V651"/>
<evidence type="ECO:0000313" key="3">
    <source>
        <dbReference type="EMBL" id="VFK04492.1"/>
    </source>
</evidence>
<name>A0A450V651_9GAMM</name>